<feature type="transmembrane region" description="Helical" evidence="1">
    <location>
        <begin position="137"/>
        <end position="161"/>
    </location>
</feature>
<dbReference type="Proteomes" id="UP001165065">
    <property type="component" value="Unassembled WGS sequence"/>
</dbReference>
<dbReference type="AlphaFoldDB" id="A0A9W7G9P2"/>
<name>A0A9W7G9P2_9STRA</name>
<evidence type="ECO:0000313" key="3">
    <source>
        <dbReference type="Proteomes" id="UP001165065"/>
    </source>
</evidence>
<accession>A0A9W7G9P2</accession>
<protein>
    <submittedName>
        <fullName evidence="2">Uncharacterized protein</fullName>
    </submittedName>
</protein>
<dbReference type="OrthoDB" id="10607406at2759"/>
<dbReference type="EMBL" id="BRYA01000093">
    <property type="protein sequence ID" value="GMI38912.1"/>
    <property type="molecule type" value="Genomic_DNA"/>
</dbReference>
<keyword evidence="1" id="KW-0472">Membrane</keyword>
<proteinExistence type="predicted"/>
<reference evidence="3" key="1">
    <citation type="journal article" date="2023" name="Commun. Biol.">
        <title>Genome analysis of Parmales, the sister group of diatoms, reveals the evolutionary specialization of diatoms from phago-mixotrophs to photoautotrophs.</title>
        <authorList>
            <person name="Ban H."/>
            <person name="Sato S."/>
            <person name="Yoshikawa S."/>
            <person name="Yamada K."/>
            <person name="Nakamura Y."/>
            <person name="Ichinomiya M."/>
            <person name="Sato N."/>
            <person name="Blanc-Mathieu R."/>
            <person name="Endo H."/>
            <person name="Kuwata A."/>
            <person name="Ogata H."/>
        </authorList>
    </citation>
    <scope>NUCLEOTIDE SEQUENCE [LARGE SCALE GENOMIC DNA]</scope>
</reference>
<comment type="caution">
    <text evidence="2">The sequence shown here is derived from an EMBL/GenBank/DDBJ whole genome shotgun (WGS) entry which is preliminary data.</text>
</comment>
<keyword evidence="3" id="KW-1185">Reference proteome</keyword>
<gene>
    <name evidence="2" type="ORF">TrCOL_g3920</name>
</gene>
<sequence length="246" mass="27621">MRTVCIKRGDVSGQVTILGCRHDSLQAKRDVRNLILSPPTPTTWDVCVLELDPDRWRNIRRNRISNEFTAALDAFLSLNPTPQKNNETIIDAYPKPRPRFVLADLPVKTLFSPYYLKSCFINRKPLQTSITSLSSSLTYALTIDPLPTVSLLILMSTLLSISFSNDFISTLISFPLVLLPIVSLYFNVLIFPRDANIARAVVREVEELGEGREGETVNVMCVVGGNHVDGIQRELEKYNNDEDNPG</sequence>
<keyword evidence="1" id="KW-1133">Transmembrane helix</keyword>
<organism evidence="2 3">
    <name type="scientific">Triparma columacea</name>
    <dbReference type="NCBI Taxonomy" id="722753"/>
    <lineage>
        <taxon>Eukaryota</taxon>
        <taxon>Sar</taxon>
        <taxon>Stramenopiles</taxon>
        <taxon>Ochrophyta</taxon>
        <taxon>Bolidophyceae</taxon>
        <taxon>Parmales</taxon>
        <taxon>Triparmaceae</taxon>
        <taxon>Triparma</taxon>
    </lineage>
</organism>
<keyword evidence="1" id="KW-0812">Transmembrane</keyword>
<feature type="transmembrane region" description="Helical" evidence="1">
    <location>
        <begin position="167"/>
        <end position="190"/>
    </location>
</feature>
<evidence type="ECO:0000256" key="1">
    <source>
        <dbReference type="SAM" id="Phobius"/>
    </source>
</evidence>
<evidence type="ECO:0000313" key="2">
    <source>
        <dbReference type="EMBL" id="GMI38912.1"/>
    </source>
</evidence>